<accession>A0A928Z724</accession>
<gene>
    <name evidence="3" type="ORF">IQ235_09440</name>
</gene>
<name>A0A928Z724_9CYAN</name>
<dbReference type="AlphaFoldDB" id="A0A928Z724"/>
<organism evidence="3 4">
    <name type="scientific">Zarconia navalis LEGE 11467</name>
    <dbReference type="NCBI Taxonomy" id="1828826"/>
    <lineage>
        <taxon>Bacteria</taxon>
        <taxon>Bacillati</taxon>
        <taxon>Cyanobacteriota</taxon>
        <taxon>Cyanophyceae</taxon>
        <taxon>Oscillatoriophycideae</taxon>
        <taxon>Oscillatoriales</taxon>
        <taxon>Oscillatoriales incertae sedis</taxon>
        <taxon>Zarconia</taxon>
        <taxon>Zarconia navalis</taxon>
    </lineage>
</organism>
<proteinExistence type="predicted"/>
<dbReference type="Proteomes" id="UP000621799">
    <property type="component" value="Unassembled WGS sequence"/>
</dbReference>
<dbReference type="InterPro" id="IPR032047">
    <property type="entry name" value="ResT/TelK_cat"/>
</dbReference>
<dbReference type="EMBL" id="JADEXN010000139">
    <property type="protein sequence ID" value="MBE9041002.1"/>
    <property type="molecule type" value="Genomic_DNA"/>
</dbReference>
<comment type="caution">
    <text evidence="3">The sequence shown here is derived from an EMBL/GenBank/DDBJ whole genome shotgun (WGS) entry which is preliminary data.</text>
</comment>
<dbReference type="Gene3D" id="1.10.443.30">
    <property type="entry name" value="Telomere resolvase"/>
    <property type="match status" value="1"/>
</dbReference>
<protein>
    <recommendedName>
        <fullName evidence="2">Telomere resolvase ResT/TelK catalytic domain-containing protein</fullName>
    </recommendedName>
</protein>
<feature type="region of interest" description="Disordered" evidence="1">
    <location>
        <begin position="445"/>
        <end position="470"/>
    </location>
</feature>
<feature type="compositionally biased region" description="Pro residues" evidence="1">
    <location>
        <begin position="451"/>
        <end position="461"/>
    </location>
</feature>
<dbReference type="RefSeq" id="WP_264321232.1">
    <property type="nucleotide sequence ID" value="NZ_JADEXN010000139.1"/>
</dbReference>
<keyword evidence="4" id="KW-1185">Reference proteome</keyword>
<feature type="domain" description="Telomere resolvase ResT/TelK catalytic" evidence="2">
    <location>
        <begin position="134"/>
        <end position="322"/>
    </location>
</feature>
<evidence type="ECO:0000313" key="3">
    <source>
        <dbReference type="EMBL" id="MBE9041002.1"/>
    </source>
</evidence>
<reference evidence="3" key="1">
    <citation type="submission" date="2020-10" db="EMBL/GenBank/DDBJ databases">
        <authorList>
            <person name="Castelo-Branco R."/>
            <person name="Eusebio N."/>
            <person name="Adriana R."/>
            <person name="Vieira A."/>
            <person name="Brugerolle De Fraissinette N."/>
            <person name="Rezende De Castro R."/>
            <person name="Schneider M.P."/>
            <person name="Vasconcelos V."/>
            <person name="Leao P.N."/>
        </authorList>
    </citation>
    <scope>NUCLEOTIDE SEQUENCE</scope>
    <source>
        <strain evidence="3">LEGE 11467</strain>
    </source>
</reference>
<sequence>MTTTIPEHTADQREALALYESLEGVRNLDRRAETCYEACGNLYDEPTIAKIASAENQYLRSRFKVSTLGTKLSKHGYYKLFRPILLKDGLNAYQEEKRDGSKTLRHLFFKYCGLNASEWVERNDTDRVISRLGNAQTLNPGEVIDKAIALVQSDDHWEIVAGLVALTGRRPHEIVARAKFGVDGDYQVIFEGQGKKRDEKPIFSIATLAPAELVVSTLGHLRKRTELKSLLKEVRANNPRDLVRQNDEIDRRTNKSINRAVKREFASVLPTREGETEGNCKALRAAYSAIATKRDIGDGSIGEQMLYAARLLGHFVGESPTDNDLKHITTTIGYSDYRVNGEVPHPTMPESIPYKKFPSIRVMPETKEQIARWSELWDCSYHEVIDRLVVTMIEKLVVPIEPEVQSEPTTSEDEEMTSSQTDSRLDALEAKFDTLTQMMERLVEGQTAQPQPAPTPTPKPQPTKRKVARDWSQVSNDELFGLGEYDRPARGTGASDERIARAVQAIIDHNDRFPAGDMTDKKWSLDKYAVRQLSGCNGQVVARWFDEHHGLVSDHNHKHGLTDLFHNRDSHQGKDISTEIQDLIESKKSVEILDRLWGNLGAIFGVNENDEG</sequence>
<evidence type="ECO:0000313" key="4">
    <source>
        <dbReference type="Proteomes" id="UP000621799"/>
    </source>
</evidence>
<feature type="region of interest" description="Disordered" evidence="1">
    <location>
        <begin position="403"/>
        <end position="425"/>
    </location>
</feature>
<evidence type="ECO:0000259" key="2">
    <source>
        <dbReference type="Pfam" id="PF16684"/>
    </source>
</evidence>
<dbReference type="Pfam" id="PF16684">
    <property type="entry name" value="ResT-TelK_cat"/>
    <property type="match status" value="1"/>
</dbReference>
<evidence type="ECO:0000256" key="1">
    <source>
        <dbReference type="SAM" id="MobiDB-lite"/>
    </source>
</evidence>
<dbReference type="InterPro" id="IPR038280">
    <property type="entry name" value="ResT/TelK_cat_sf"/>
</dbReference>